<dbReference type="AlphaFoldDB" id="A0A8A3PNY7"/>
<accession>A0A8A3PNY7</accession>
<organism evidence="2 3">
    <name type="scientific">Monilinia vaccinii-corymbosi</name>
    <dbReference type="NCBI Taxonomy" id="61207"/>
    <lineage>
        <taxon>Eukaryota</taxon>
        <taxon>Fungi</taxon>
        <taxon>Dikarya</taxon>
        <taxon>Ascomycota</taxon>
        <taxon>Pezizomycotina</taxon>
        <taxon>Leotiomycetes</taxon>
        <taxon>Helotiales</taxon>
        <taxon>Sclerotiniaceae</taxon>
        <taxon>Monilinia</taxon>
    </lineage>
</organism>
<dbReference type="SUPFAM" id="SSF51445">
    <property type="entry name" value="(Trans)glycosidases"/>
    <property type="match status" value="1"/>
</dbReference>
<evidence type="ECO:0000313" key="3">
    <source>
        <dbReference type="Proteomes" id="UP000672032"/>
    </source>
</evidence>
<dbReference type="InterPro" id="IPR017853">
    <property type="entry name" value="GH"/>
</dbReference>
<evidence type="ECO:0000313" key="2">
    <source>
        <dbReference type="EMBL" id="QSZ36634.1"/>
    </source>
</evidence>
<keyword evidence="1" id="KW-0732">Signal</keyword>
<feature type="signal peptide" evidence="1">
    <location>
        <begin position="1"/>
        <end position="16"/>
    </location>
</feature>
<evidence type="ECO:0000256" key="1">
    <source>
        <dbReference type="SAM" id="SignalP"/>
    </source>
</evidence>
<reference evidence="2" key="1">
    <citation type="submission" date="2020-10" db="EMBL/GenBank/DDBJ databases">
        <title>Genome Sequence of Monilinia vaccinii-corymbosi Sheds Light on Mummy Berry Disease Infection of Blueberry and Mating Type.</title>
        <authorList>
            <person name="Yow A.G."/>
            <person name="Zhang Y."/>
            <person name="Bansal K."/>
            <person name="Eacker S.M."/>
            <person name="Sullivan S."/>
            <person name="Liachko I."/>
            <person name="Cubeta M.A."/>
            <person name="Rollins J.A."/>
            <person name="Ashrafi H."/>
        </authorList>
    </citation>
    <scope>NUCLEOTIDE SEQUENCE</scope>
    <source>
        <strain evidence="2">RL-1</strain>
    </source>
</reference>
<sequence>MKYSVLSLFLAAVANGSTILQRHTKDVDALGTSTINLNNKTGTPAHVASGLLYGIPDTQGQIPTYFYSEMGFNYGRAGGAQVPSPGRGWIWGLSEYKVRFSSALSNYHSTRKYGGKFIFLIHDLWGADGTQNSSAAYPGDNGNWASWDAYLDQFISDIKKNSATDGLSIDIVSRLC</sequence>
<protein>
    <submittedName>
        <fullName evidence="2">Uncharacterized protein</fullName>
    </submittedName>
</protein>
<name>A0A8A3PNY7_9HELO</name>
<proteinExistence type="predicted"/>
<dbReference type="Proteomes" id="UP000672032">
    <property type="component" value="Chromosome 7"/>
</dbReference>
<feature type="chain" id="PRO_5032793139" evidence="1">
    <location>
        <begin position="17"/>
        <end position="176"/>
    </location>
</feature>
<dbReference type="OrthoDB" id="3445803at2759"/>
<dbReference type="EMBL" id="CP063411">
    <property type="protein sequence ID" value="QSZ36634.1"/>
    <property type="molecule type" value="Genomic_DNA"/>
</dbReference>
<keyword evidence="3" id="KW-1185">Reference proteome</keyword>
<gene>
    <name evidence="2" type="ORF">DSL72_006515</name>
</gene>